<keyword evidence="9" id="KW-1185">Reference proteome</keyword>
<keyword evidence="2" id="KW-1003">Cell membrane</keyword>
<gene>
    <name evidence="8" type="ORF">ACFSYH_14300</name>
</gene>
<evidence type="ECO:0000256" key="6">
    <source>
        <dbReference type="SAM" id="Phobius"/>
    </source>
</evidence>
<feature type="transmembrane region" description="Helical" evidence="6">
    <location>
        <begin position="29"/>
        <end position="50"/>
    </location>
</feature>
<organism evidence="8 9">
    <name type="scientific">Populibacterium corticicola</name>
    <dbReference type="NCBI Taxonomy" id="1812826"/>
    <lineage>
        <taxon>Bacteria</taxon>
        <taxon>Bacillati</taxon>
        <taxon>Actinomycetota</taxon>
        <taxon>Actinomycetes</taxon>
        <taxon>Micrococcales</taxon>
        <taxon>Jonesiaceae</taxon>
        <taxon>Populibacterium</taxon>
    </lineage>
</organism>
<evidence type="ECO:0000313" key="9">
    <source>
        <dbReference type="Proteomes" id="UP001597391"/>
    </source>
</evidence>
<evidence type="ECO:0000259" key="7">
    <source>
        <dbReference type="Pfam" id="PF12698"/>
    </source>
</evidence>
<dbReference type="Pfam" id="PF12698">
    <property type="entry name" value="ABC2_membrane_3"/>
    <property type="match status" value="1"/>
</dbReference>
<evidence type="ECO:0000256" key="5">
    <source>
        <dbReference type="ARBA" id="ARBA00023136"/>
    </source>
</evidence>
<keyword evidence="4 6" id="KW-1133">Transmembrane helix</keyword>
<feature type="transmembrane region" description="Helical" evidence="6">
    <location>
        <begin position="229"/>
        <end position="251"/>
    </location>
</feature>
<dbReference type="EMBL" id="JBHUOP010000008">
    <property type="protein sequence ID" value="MFD2841734.1"/>
    <property type="molecule type" value="Genomic_DNA"/>
</dbReference>
<feature type="transmembrane region" description="Helical" evidence="6">
    <location>
        <begin position="271"/>
        <end position="292"/>
    </location>
</feature>
<dbReference type="PANTHER" id="PTHR30294">
    <property type="entry name" value="MEMBRANE COMPONENT OF ABC TRANSPORTER YHHJ-RELATED"/>
    <property type="match status" value="1"/>
</dbReference>
<dbReference type="Proteomes" id="UP001597391">
    <property type="component" value="Unassembled WGS sequence"/>
</dbReference>
<dbReference type="InterPro" id="IPR051449">
    <property type="entry name" value="ABC-2_transporter_component"/>
</dbReference>
<keyword evidence="5 6" id="KW-0472">Membrane</keyword>
<evidence type="ECO:0000256" key="4">
    <source>
        <dbReference type="ARBA" id="ARBA00022989"/>
    </source>
</evidence>
<evidence type="ECO:0000256" key="2">
    <source>
        <dbReference type="ARBA" id="ARBA00022475"/>
    </source>
</evidence>
<feature type="domain" description="ABC-2 type transporter transmembrane" evidence="7">
    <location>
        <begin position="26"/>
        <end position="377"/>
    </location>
</feature>
<keyword evidence="3 6" id="KW-0812">Transmembrane</keyword>
<evidence type="ECO:0000256" key="1">
    <source>
        <dbReference type="ARBA" id="ARBA00004651"/>
    </source>
</evidence>
<name>A0ABW5XLF6_9MICO</name>
<comment type="caution">
    <text evidence="8">The sequence shown here is derived from an EMBL/GenBank/DDBJ whole genome shotgun (WGS) entry which is preliminary data.</text>
</comment>
<evidence type="ECO:0000256" key="3">
    <source>
        <dbReference type="ARBA" id="ARBA00022692"/>
    </source>
</evidence>
<dbReference type="InterPro" id="IPR013525">
    <property type="entry name" value="ABC2_TM"/>
</dbReference>
<reference evidence="9" key="1">
    <citation type="journal article" date="2019" name="Int. J. Syst. Evol. Microbiol.">
        <title>The Global Catalogue of Microorganisms (GCM) 10K type strain sequencing project: providing services to taxonomists for standard genome sequencing and annotation.</title>
        <authorList>
            <consortium name="The Broad Institute Genomics Platform"/>
            <consortium name="The Broad Institute Genome Sequencing Center for Infectious Disease"/>
            <person name="Wu L."/>
            <person name="Ma J."/>
        </authorList>
    </citation>
    <scope>NUCLEOTIDE SEQUENCE [LARGE SCALE GENOMIC DNA]</scope>
    <source>
        <strain evidence="9">KCTC 33576</strain>
    </source>
</reference>
<protein>
    <submittedName>
        <fullName evidence="8">ABC transporter permease</fullName>
    </submittedName>
</protein>
<sequence length="400" mass="42416">MTTQLSTFKAIWLIAKREIGMIMRAKSTIISTVIIAVLIIGGLTAFKLFADRNEVSVGYVDQQIEATYFSGFLTALDDAGLEPVIETYPSLEALNKAVEEGEVDGGLIEDEQGLKVVAHENPDSAIYDAATKAQQGKSILDLSEALPGGVNDPLFKNLTEPVRVDVLNPPTEVEGSQAAVGFIVGFLLYLGIFGGGMSVAQGVVEEKSSRVVEILLASVRPWQLLTGKVMGIGIASLAQVGVYVGAGVITARVLGLATELPFDILAVGGWVLLWFFIGYIVYALIFAGLGALVSRQEDLGSVIMLPMILIIFAYMLGVTVAPNDPDSTLVAVASYIPFTSPIVMPIRSAYGVAGTGEVWIAALIGLITIPLLLALTAKIYGNGVRRSGAKIKLRDALKQS</sequence>
<dbReference type="PANTHER" id="PTHR30294:SF29">
    <property type="entry name" value="MULTIDRUG ABC TRANSPORTER PERMEASE YBHS-RELATED"/>
    <property type="match status" value="1"/>
</dbReference>
<comment type="subcellular location">
    <subcellularLocation>
        <location evidence="1">Cell membrane</location>
        <topology evidence="1">Multi-pass membrane protein</topology>
    </subcellularLocation>
</comment>
<accession>A0ABW5XLF6</accession>
<feature type="transmembrane region" description="Helical" evidence="6">
    <location>
        <begin position="178"/>
        <end position="200"/>
    </location>
</feature>
<dbReference type="RefSeq" id="WP_377468057.1">
    <property type="nucleotide sequence ID" value="NZ_JBHUOP010000008.1"/>
</dbReference>
<evidence type="ECO:0000313" key="8">
    <source>
        <dbReference type="EMBL" id="MFD2841734.1"/>
    </source>
</evidence>
<proteinExistence type="predicted"/>
<feature type="transmembrane region" description="Helical" evidence="6">
    <location>
        <begin position="299"/>
        <end position="321"/>
    </location>
</feature>
<feature type="transmembrane region" description="Helical" evidence="6">
    <location>
        <begin position="358"/>
        <end position="380"/>
    </location>
</feature>